<dbReference type="SUPFAM" id="SSF49417">
    <property type="entry name" value="p53-like transcription factors"/>
    <property type="match status" value="1"/>
</dbReference>
<dbReference type="FunFam" id="2.60.40.630:FF:000001">
    <property type="entry name" value="Signal transducer and activator of transcription"/>
    <property type="match status" value="1"/>
</dbReference>
<dbReference type="AlphaFoldDB" id="A0A9Q1HT56"/>
<keyword evidence="5" id="KW-0597">Phosphoprotein</keyword>
<evidence type="ECO:0000256" key="12">
    <source>
        <dbReference type="PROSITE-ProRule" id="PRU00191"/>
    </source>
</evidence>
<comment type="similarity">
    <text evidence="3">Belongs to the transcription factor STAT family.</text>
</comment>
<keyword evidence="6 12" id="KW-0727">SH2 domain</keyword>
<dbReference type="InterPro" id="IPR013801">
    <property type="entry name" value="STAT_TF_DNA-bd"/>
</dbReference>
<evidence type="ECO:0000256" key="6">
    <source>
        <dbReference type="ARBA" id="ARBA00022999"/>
    </source>
</evidence>
<dbReference type="Gene3D" id="1.20.1050.20">
    <property type="entry name" value="STAT transcription factor, all-alpha domain"/>
    <property type="match status" value="1"/>
</dbReference>
<comment type="subcellular location">
    <subcellularLocation>
        <location evidence="2">Cytoplasm</location>
    </subcellularLocation>
    <subcellularLocation>
        <location evidence="1">Nucleus</location>
    </subcellularLocation>
</comment>
<feature type="chain" id="PRO_5040270279" description="SH2 domain-containing protein" evidence="14">
    <location>
        <begin position="25"/>
        <end position="1241"/>
    </location>
</feature>
<dbReference type="SUPFAM" id="SSF48092">
    <property type="entry name" value="Transcription factor STAT-4 N-domain"/>
    <property type="match status" value="1"/>
</dbReference>
<feature type="signal peptide" evidence="14">
    <location>
        <begin position="1"/>
        <end position="24"/>
    </location>
</feature>
<evidence type="ECO:0000313" key="17">
    <source>
        <dbReference type="Proteomes" id="UP001152803"/>
    </source>
</evidence>
<dbReference type="GO" id="GO:0006955">
    <property type="term" value="P:immune response"/>
    <property type="evidence" value="ECO:0007669"/>
    <property type="project" value="UniProtKB-ARBA"/>
</dbReference>
<reference evidence="16" key="1">
    <citation type="journal article" date="2023" name="Science">
        <title>Genome structures resolve the early diversification of teleost fishes.</title>
        <authorList>
            <person name="Parey E."/>
            <person name="Louis A."/>
            <person name="Montfort J."/>
            <person name="Bouchez O."/>
            <person name="Roques C."/>
            <person name="Iampietro C."/>
            <person name="Lluch J."/>
            <person name="Castinel A."/>
            <person name="Donnadieu C."/>
            <person name="Desvignes T."/>
            <person name="Floi Bucao C."/>
            <person name="Jouanno E."/>
            <person name="Wen M."/>
            <person name="Mejri S."/>
            <person name="Dirks R."/>
            <person name="Jansen H."/>
            <person name="Henkel C."/>
            <person name="Chen W.J."/>
            <person name="Zahm M."/>
            <person name="Cabau C."/>
            <person name="Klopp C."/>
            <person name="Thompson A.W."/>
            <person name="Robinson-Rechavi M."/>
            <person name="Braasch I."/>
            <person name="Lecointre G."/>
            <person name="Bobe J."/>
            <person name="Postlethwait J.H."/>
            <person name="Berthelot C."/>
            <person name="Roest Crollius H."/>
            <person name="Guiguen Y."/>
        </authorList>
    </citation>
    <scope>NUCLEOTIDE SEQUENCE</scope>
    <source>
        <strain evidence="16">Concon-B</strain>
    </source>
</reference>
<comment type="caution">
    <text evidence="16">The sequence shown here is derived from an EMBL/GenBank/DDBJ whole genome shotgun (WGS) entry which is preliminary data.</text>
</comment>
<evidence type="ECO:0000256" key="10">
    <source>
        <dbReference type="ARBA" id="ARBA00023163"/>
    </source>
</evidence>
<dbReference type="Gene3D" id="3.30.505.10">
    <property type="entry name" value="SH2 domain"/>
    <property type="match status" value="1"/>
</dbReference>
<dbReference type="InterPro" id="IPR001217">
    <property type="entry name" value="STAT"/>
</dbReference>
<keyword evidence="17" id="KW-1185">Reference proteome</keyword>
<evidence type="ECO:0000313" key="16">
    <source>
        <dbReference type="EMBL" id="KAJ8258956.1"/>
    </source>
</evidence>
<evidence type="ECO:0000256" key="2">
    <source>
        <dbReference type="ARBA" id="ARBA00004496"/>
    </source>
</evidence>
<evidence type="ECO:0000256" key="1">
    <source>
        <dbReference type="ARBA" id="ARBA00004123"/>
    </source>
</evidence>
<dbReference type="InterPro" id="IPR013800">
    <property type="entry name" value="STAT_TF_alpha"/>
</dbReference>
<dbReference type="SUPFAM" id="SSF47655">
    <property type="entry name" value="STAT"/>
    <property type="match status" value="1"/>
</dbReference>
<dbReference type="Pfam" id="PF00017">
    <property type="entry name" value="SH2"/>
    <property type="match status" value="1"/>
</dbReference>
<dbReference type="FunFam" id="1.20.1050.20:FF:000001">
    <property type="entry name" value="Signal transducer and activator of transcription"/>
    <property type="match status" value="1"/>
</dbReference>
<dbReference type="Gene3D" id="1.10.532.10">
    <property type="entry name" value="STAT transcription factor, N-terminal domain"/>
    <property type="match status" value="1"/>
</dbReference>
<evidence type="ECO:0000256" key="4">
    <source>
        <dbReference type="ARBA" id="ARBA00022490"/>
    </source>
</evidence>
<dbReference type="SMART" id="SM00964">
    <property type="entry name" value="STAT_int"/>
    <property type="match status" value="1"/>
</dbReference>
<evidence type="ECO:0000256" key="7">
    <source>
        <dbReference type="ARBA" id="ARBA00023015"/>
    </source>
</evidence>
<dbReference type="Proteomes" id="UP001152803">
    <property type="component" value="Unassembled WGS sequence"/>
</dbReference>
<name>A0A9Q1HT56_CONCO</name>
<keyword evidence="8" id="KW-0238">DNA-binding</keyword>
<organism evidence="16 17">
    <name type="scientific">Conger conger</name>
    <name type="common">Conger eel</name>
    <name type="synonym">Muraena conger</name>
    <dbReference type="NCBI Taxonomy" id="82655"/>
    <lineage>
        <taxon>Eukaryota</taxon>
        <taxon>Metazoa</taxon>
        <taxon>Chordata</taxon>
        <taxon>Craniata</taxon>
        <taxon>Vertebrata</taxon>
        <taxon>Euteleostomi</taxon>
        <taxon>Actinopterygii</taxon>
        <taxon>Neopterygii</taxon>
        <taxon>Teleostei</taxon>
        <taxon>Anguilliformes</taxon>
        <taxon>Congridae</taxon>
        <taxon>Conger</taxon>
    </lineage>
</organism>
<dbReference type="Pfam" id="PF21354">
    <property type="entry name" value="STAT_linker"/>
    <property type="match status" value="1"/>
</dbReference>
<evidence type="ECO:0000256" key="3">
    <source>
        <dbReference type="ARBA" id="ARBA00005586"/>
    </source>
</evidence>
<dbReference type="InterPro" id="IPR026114">
    <property type="entry name" value="APOF"/>
</dbReference>
<dbReference type="Pfam" id="PF02864">
    <property type="entry name" value="STAT_bind"/>
    <property type="match status" value="1"/>
</dbReference>
<keyword evidence="10" id="KW-0804">Transcription</keyword>
<keyword evidence="11" id="KW-0539">Nucleus</keyword>
<accession>A0A9Q1HT56</accession>
<keyword evidence="9" id="KW-0010">Activator</keyword>
<dbReference type="FunFam" id="3.30.505.10:FF:000003">
    <property type="entry name" value="Signal transducer and activator of transcription"/>
    <property type="match status" value="1"/>
</dbReference>
<dbReference type="OrthoDB" id="19300at2759"/>
<dbReference type="Gene3D" id="2.60.40.630">
    <property type="entry name" value="STAT transcription factor, DNA-binding domain"/>
    <property type="match status" value="1"/>
</dbReference>
<dbReference type="InterPro" id="IPR013799">
    <property type="entry name" value="STAT_TF_prot_interaction"/>
</dbReference>
<sequence length="1241" mass="138469">MMNLDLTWLLVIQLLLTGSTFSISQSPFGLDDGLHHGLAVEDEEKGKQERKFFISGSPLEHGHPEKRVLGLGEASLEEEDREQAALRLVSMITAMLRDKVQAAPLLGNASCEELLASASLGGTSLALFPRELLGLSLVPVLGVSGCPQEAKTLILQLFELLGMADTEELLLEIKDLIRWSSYPHATAAPAPPMGNTQAGRHLQAVMFNIQQLAGTGESAGEGVEEGGDERQERCQGWTRVNGTFLLGDTAGEEGRIQEAVQTCENLGAKCAGVSSGASPGEYRAVLRRGGRIVPTASQSESWIRECQEPLARRVRRSHQINCVNKREERVYSVVEWIPGVSTLYNLGTAVYYASVNCSEMAKERAILSAVDLGTDALMVVTGGAAGVAGYALGAGVKTGVKAGIKYLLNSMKHEDDIIVNRNSWDTIKVIPQTAALGSKLKGSNISGWRSGRAYSNWTFCTCRESQDWTRASQDHSVASILFQALLENLDNQHSRFVQEGESFLMQRNFRRFKQNFQKYQEQPWALASIILWFLGKELEILQSAQLAEQVQMLQVQPSPGETDNHRNIKRKMADLARSVQDMEQSIRALEEQQDEFDFKYKTQSMEGNITEEEQTTQTKILQYLLNRLDISRKTLFSGMSKLLDAAEELIAVLGEDLTEWQRRQQKSCIGAPVDTCLNQLESRFTAVAHCLFQLSKFLRKVDELLEKVTYERDPFRTLKPALQDRMELLLTILLKSSFVVESQPSMPQGKGPLVLRTNVQFSVRTRLLVKVPELNHAMKVKMLIDKDAVQVKGYRRFNILGNNSKALNMAESTSGGMVADFRHLTLKEQKCGGKGINDLSLSVTEELHLIYFETVFELHGLSVTLEASTLPVVIISNSSQQQTAWASVLWFNMLCTDPKNVKFFASSPVASWSQLAEVLSWQFLSTTQKGLDDTQLDMIAQKLFGKQQSYTNSRIPWGRFSKENLPNMNFTFWTWFDGILVLVKTYLENLWKDGCIMGFVSKSREKTLLKKKQSGTFMLRFSESIKNGGITFSWVEYSMDGMPNVRSVTPFTKDDLSQIPFSEIIRNYQILEVGNVPENPLKFLYPNTPKDEAFGKYYSEKSGADSPYAKYIRTKLIIVSKENTLEAKSPMNALSDPEPAVPMNDLCMPHNEEAAASDDRLLPSDSLMAELESASYSVEDGLFELPPDLNIQDYLAGNPPMIEMDFPHSEEQNHASPSGEALPELPAFSDLSCYPLPCSPY</sequence>
<evidence type="ECO:0000259" key="15">
    <source>
        <dbReference type="PROSITE" id="PS50001"/>
    </source>
</evidence>
<feature type="coiled-coil region" evidence="13">
    <location>
        <begin position="565"/>
        <end position="599"/>
    </location>
</feature>
<dbReference type="GO" id="GO:0005634">
    <property type="term" value="C:nucleus"/>
    <property type="evidence" value="ECO:0007669"/>
    <property type="project" value="UniProtKB-SubCell"/>
</dbReference>
<dbReference type="InterPro" id="IPR036535">
    <property type="entry name" value="STAT_N_sf"/>
</dbReference>
<proteinExistence type="inferred from homology"/>
<dbReference type="InterPro" id="IPR036860">
    <property type="entry name" value="SH2_dom_sf"/>
</dbReference>
<dbReference type="Pfam" id="PF01017">
    <property type="entry name" value="STAT_alpha"/>
    <property type="match status" value="1"/>
</dbReference>
<keyword evidence="4" id="KW-0963">Cytoplasm</keyword>
<keyword evidence="7" id="KW-0805">Transcription regulation</keyword>
<dbReference type="EMBL" id="JAFJMO010000013">
    <property type="protein sequence ID" value="KAJ8258956.1"/>
    <property type="molecule type" value="Genomic_DNA"/>
</dbReference>
<dbReference type="FunFam" id="1.10.238.10:FF:000012">
    <property type="entry name" value="Signal transducer and activator of transcription"/>
    <property type="match status" value="1"/>
</dbReference>
<dbReference type="SUPFAM" id="SSF55550">
    <property type="entry name" value="SH2 domain"/>
    <property type="match status" value="1"/>
</dbReference>
<dbReference type="GO" id="GO:0005737">
    <property type="term" value="C:cytoplasm"/>
    <property type="evidence" value="ECO:0007669"/>
    <property type="project" value="UniProtKB-SubCell"/>
</dbReference>
<dbReference type="Gene3D" id="1.10.238.10">
    <property type="entry name" value="EF-hand"/>
    <property type="match status" value="1"/>
</dbReference>
<feature type="domain" description="SH2" evidence="15">
    <location>
        <begin position="991"/>
        <end position="1094"/>
    </location>
</feature>
<dbReference type="PROSITE" id="PS50001">
    <property type="entry name" value="SH2"/>
    <property type="match status" value="1"/>
</dbReference>
<dbReference type="InterPro" id="IPR012345">
    <property type="entry name" value="STAT_TF_DNA-bd_N"/>
</dbReference>
<dbReference type="Pfam" id="PF02865">
    <property type="entry name" value="STAT_int"/>
    <property type="match status" value="1"/>
</dbReference>
<dbReference type="Pfam" id="PF15148">
    <property type="entry name" value="Apolipo_F"/>
    <property type="match status" value="1"/>
</dbReference>
<evidence type="ECO:0000256" key="8">
    <source>
        <dbReference type="ARBA" id="ARBA00023125"/>
    </source>
</evidence>
<dbReference type="GO" id="GO:0003677">
    <property type="term" value="F:DNA binding"/>
    <property type="evidence" value="ECO:0007669"/>
    <property type="project" value="UniProtKB-KW"/>
</dbReference>
<evidence type="ECO:0000256" key="11">
    <source>
        <dbReference type="ARBA" id="ARBA00023242"/>
    </source>
</evidence>
<evidence type="ECO:0000256" key="13">
    <source>
        <dbReference type="SAM" id="Coils"/>
    </source>
</evidence>
<dbReference type="GO" id="GO:0019221">
    <property type="term" value="P:cytokine-mediated signaling pathway"/>
    <property type="evidence" value="ECO:0007669"/>
    <property type="project" value="UniProtKB-ARBA"/>
</dbReference>
<keyword evidence="13" id="KW-0175">Coiled coil</keyword>
<dbReference type="InterPro" id="IPR008967">
    <property type="entry name" value="p53-like_TF_DNA-bd_sf"/>
</dbReference>
<evidence type="ECO:0000256" key="5">
    <source>
        <dbReference type="ARBA" id="ARBA00022553"/>
    </source>
</evidence>
<dbReference type="InterPro" id="IPR000980">
    <property type="entry name" value="SH2"/>
</dbReference>
<dbReference type="InterPro" id="IPR048988">
    <property type="entry name" value="STAT_linker"/>
</dbReference>
<evidence type="ECO:0000256" key="14">
    <source>
        <dbReference type="SAM" id="SignalP"/>
    </source>
</evidence>
<evidence type="ECO:0000256" key="9">
    <source>
        <dbReference type="ARBA" id="ARBA00023159"/>
    </source>
</evidence>
<protein>
    <recommendedName>
        <fullName evidence="15">SH2 domain-containing protein</fullName>
    </recommendedName>
</protein>
<dbReference type="GO" id="GO:0003700">
    <property type="term" value="F:DNA-binding transcription factor activity"/>
    <property type="evidence" value="ECO:0007669"/>
    <property type="project" value="InterPro"/>
</dbReference>
<dbReference type="InterPro" id="IPR015988">
    <property type="entry name" value="STAT_TF_CC"/>
</dbReference>
<dbReference type="PANTHER" id="PTHR11801">
    <property type="entry name" value="SIGNAL TRANSDUCER AND ACTIVATOR OF TRANSCRIPTION"/>
    <property type="match status" value="1"/>
</dbReference>
<keyword evidence="14" id="KW-0732">Signal</keyword>
<gene>
    <name evidence="16" type="ORF">COCON_G00179680</name>
</gene>